<gene>
    <name evidence="2" type="ORF">KC19_VG261100</name>
</gene>
<dbReference type="Proteomes" id="UP000822688">
    <property type="component" value="Chromosome V"/>
</dbReference>
<organism evidence="2 3">
    <name type="scientific">Ceratodon purpureus</name>
    <name type="common">Fire moss</name>
    <name type="synonym">Dicranum purpureum</name>
    <dbReference type="NCBI Taxonomy" id="3225"/>
    <lineage>
        <taxon>Eukaryota</taxon>
        <taxon>Viridiplantae</taxon>
        <taxon>Streptophyta</taxon>
        <taxon>Embryophyta</taxon>
        <taxon>Bryophyta</taxon>
        <taxon>Bryophytina</taxon>
        <taxon>Bryopsida</taxon>
        <taxon>Dicranidae</taxon>
        <taxon>Pseudoditrichales</taxon>
        <taxon>Ditrichaceae</taxon>
        <taxon>Ceratodon</taxon>
    </lineage>
</organism>
<accession>A0A8T0HTX5</accession>
<protein>
    <submittedName>
        <fullName evidence="2">Uncharacterized protein</fullName>
    </submittedName>
</protein>
<evidence type="ECO:0000256" key="1">
    <source>
        <dbReference type="SAM" id="MobiDB-lite"/>
    </source>
</evidence>
<keyword evidence="3" id="KW-1185">Reference proteome</keyword>
<dbReference type="EMBL" id="CM026426">
    <property type="protein sequence ID" value="KAG0574414.1"/>
    <property type="molecule type" value="Genomic_DNA"/>
</dbReference>
<evidence type="ECO:0000313" key="2">
    <source>
        <dbReference type="EMBL" id="KAG0574414.1"/>
    </source>
</evidence>
<reference evidence="2" key="1">
    <citation type="submission" date="2020-06" db="EMBL/GenBank/DDBJ databases">
        <title>WGS assembly of Ceratodon purpureus strain R40.</title>
        <authorList>
            <person name="Carey S.B."/>
            <person name="Jenkins J."/>
            <person name="Shu S."/>
            <person name="Lovell J.T."/>
            <person name="Sreedasyam A."/>
            <person name="Maumus F."/>
            <person name="Tiley G.P."/>
            <person name="Fernandez-Pozo N."/>
            <person name="Barry K."/>
            <person name="Chen C."/>
            <person name="Wang M."/>
            <person name="Lipzen A."/>
            <person name="Daum C."/>
            <person name="Saski C.A."/>
            <person name="Payton A.C."/>
            <person name="Mcbreen J.C."/>
            <person name="Conrad R.E."/>
            <person name="Kollar L.M."/>
            <person name="Olsson S."/>
            <person name="Huttunen S."/>
            <person name="Landis J.B."/>
            <person name="Wickett N.J."/>
            <person name="Johnson M.G."/>
            <person name="Rensing S.A."/>
            <person name="Grimwood J."/>
            <person name="Schmutz J."/>
            <person name="Mcdaniel S.F."/>
        </authorList>
    </citation>
    <scope>NUCLEOTIDE SEQUENCE</scope>
    <source>
        <strain evidence="2">R40</strain>
    </source>
</reference>
<comment type="caution">
    <text evidence="2">The sequence shown here is derived from an EMBL/GenBank/DDBJ whole genome shotgun (WGS) entry which is preliminary data.</text>
</comment>
<evidence type="ECO:0000313" key="3">
    <source>
        <dbReference type="Proteomes" id="UP000822688"/>
    </source>
</evidence>
<proteinExistence type="predicted"/>
<feature type="region of interest" description="Disordered" evidence="1">
    <location>
        <begin position="1"/>
        <end position="72"/>
    </location>
</feature>
<name>A0A8T0HTX5_CERPU</name>
<feature type="compositionally biased region" description="Basic and acidic residues" evidence="1">
    <location>
        <begin position="1"/>
        <end position="11"/>
    </location>
</feature>
<sequence>MTSFERRVEAKKPRKPRQTKVQKQAAADAAGMDTHGDKENTQPIPRPKQPRKPVAKKETVVVSVLGESNPLD</sequence>
<dbReference type="AlphaFoldDB" id="A0A8T0HTX5"/>